<evidence type="ECO:0000313" key="1">
    <source>
        <dbReference type="EMBL" id="KXS17749.1"/>
    </source>
</evidence>
<organism evidence="1 2">
    <name type="scientific">Gonapodya prolifera (strain JEL478)</name>
    <name type="common">Monoblepharis prolifera</name>
    <dbReference type="NCBI Taxonomy" id="1344416"/>
    <lineage>
        <taxon>Eukaryota</taxon>
        <taxon>Fungi</taxon>
        <taxon>Fungi incertae sedis</taxon>
        <taxon>Chytridiomycota</taxon>
        <taxon>Chytridiomycota incertae sedis</taxon>
        <taxon>Monoblepharidomycetes</taxon>
        <taxon>Monoblepharidales</taxon>
        <taxon>Gonapodyaceae</taxon>
        <taxon>Gonapodya</taxon>
    </lineage>
</organism>
<dbReference type="Gene3D" id="3.40.50.1820">
    <property type="entry name" value="alpha/beta hydrolase"/>
    <property type="match status" value="1"/>
</dbReference>
<dbReference type="PANTHER" id="PTHR47381:SF3">
    <property type="entry name" value="ALPHA_BETA-HYDROLASES SUPERFAMILY PROTEIN"/>
    <property type="match status" value="1"/>
</dbReference>
<protein>
    <submittedName>
        <fullName evidence="1">Alpha/beta-hydrolase</fullName>
    </submittedName>
</protein>
<proteinExistence type="predicted"/>
<dbReference type="GO" id="GO:0008236">
    <property type="term" value="F:serine-type peptidase activity"/>
    <property type="evidence" value="ECO:0007669"/>
    <property type="project" value="InterPro"/>
</dbReference>
<dbReference type="PANTHER" id="PTHR47381">
    <property type="entry name" value="ALPHA/BETA-HYDROLASES SUPERFAMILY PROTEIN"/>
    <property type="match status" value="1"/>
</dbReference>
<reference evidence="1 2" key="1">
    <citation type="journal article" date="2015" name="Genome Biol. Evol.">
        <title>Phylogenomic analyses indicate that early fungi evolved digesting cell walls of algal ancestors of land plants.</title>
        <authorList>
            <person name="Chang Y."/>
            <person name="Wang S."/>
            <person name="Sekimoto S."/>
            <person name="Aerts A.L."/>
            <person name="Choi C."/>
            <person name="Clum A."/>
            <person name="LaButti K.M."/>
            <person name="Lindquist E.A."/>
            <person name="Yee Ngan C."/>
            <person name="Ohm R.A."/>
            <person name="Salamov A.A."/>
            <person name="Grigoriev I.V."/>
            <person name="Spatafora J.W."/>
            <person name="Berbee M.L."/>
        </authorList>
    </citation>
    <scope>NUCLEOTIDE SEQUENCE [LARGE SCALE GENOMIC DNA]</scope>
    <source>
        <strain evidence="1 2">JEL478</strain>
    </source>
</reference>
<dbReference type="AlphaFoldDB" id="A0A139ALW0"/>
<keyword evidence="1" id="KW-0378">Hydrolase</keyword>
<dbReference type="InterPro" id="IPR029058">
    <property type="entry name" value="AB_hydrolase_fold"/>
</dbReference>
<accession>A0A139ALW0</accession>
<dbReference type="Proteomes" id="UP000070544">
    <property type="component" value="Unassembled WGS sequence"/>
</dbReference>
<dbReference type="OMA" id="NHGSRKV"/>
<dbReference type="EMBL" id="KQ965745">
    <property type="protein sequence ID" value="KXS17749.1"/>
    <property type="molecule type" value="Genomic_DNA"/>
</dbReference>
<dbReference type="SUPFAM" id="SSF53474">
    <property type="entry name" value="alpha/beta-Hydrolases"/>
    <property type="match status" value="1"/>
</dbReference>
<dbReference type="OrthoDB" id="2152248at2759"/>
<sequence length="297" mass="32565">MSIPEAKKTDNETEVQVGGLAVTVYGLPEVRKQPPRHLVAVIVLHGRLQNRDAVRFLCQKLVAPNSKEIAFLAVAFDQRNHGTRLLDNVKNGDWRAGNDSHAIDMFSIQYGTTCDASFLIDTLPAFLGLDIASWGIMGVSLGGHASFLSIVKDSRISAAVPIVGCADYESLMTSRAANLKPAHIPKVPTAATFKTPQFLGMLRALDPVHNVDKLRGRDGRPRPVAWIVGGKDRLVPWKASEKWLSQAKELYSGQDADRLTFHIETEAGHEVTPNMADIGTKFLWKWLTVGVAPRGKL</sequence>
<dbReference type="GO" id="GO:0006508">
    <property type="term" value="P:proteolysis"/>
    <property type="evidence" value="ECO:0007669"/>
    <property type="project" value="InterPro"/>
</dbReference>
<dbReference type="STRING" id="1344416.A0A139ALW0"/>
<name>A0A139ALW0_GONPJ</name>
<keyword evidence="2" id="KW-1185">Reference proteome</keyword>
<evidence type="ECO:0000313" key="2">
    <source>
        <dbReference type="Proteomes" id="UP000070544"/>
    </source>
</evidence>
<gene>
    <name evidence="1" type="ORF">M427DRAFT_133245</name>
</gene>